<feature type="domain" description="Phage FDXHR zinc binding" evidence="1">
    <location>
        <begin position="26"/>
        <end position="69"/>
    </location>
</feature>
<keyword evidence="3" id="KW-1185">Reference proteome</keyword>
<dbReference type="RefSeq" id="WP_425048639.1">
    <property type="nucleotide sequence ID" value="NZ_MIGB01000044.1"/>
</dbReference>
<reference evidence="2 3" key="1">
    <citation type="submission" date="2016-09" db="EMBL/GenBank/DDBJ databases">
        <title>Pseudonocardia autotrophica DSM535, a candidate organism with high potential of specific P450 cytochromes.</title>
        <authorList>
            <person name="Grumaz C."/>
            <person name="Vainshtein Y."/>
            <person name="Kirstahler P."/>
            <person name="Sohn K."/>
        </authorList>
    </citation>
    <scope>NUCLEOTIDE SEQUENCE [LARGE SCALE GENOMIC DNA]</scope>
    <source>
        <strain evidence="2 3">DSM 535</strain>
    </source>
</reference>
<protein>
    <recommendedName>
        <fullName evidence="1">Phage FDXHR zinc binding domain-containing protein</fullName>
    </recommendedName>
</protein>
<dbReference type="AlphaFoldDB" id="A0A1Y2ML38"/>
<organism evidence="2 3">
    <name type="scientific">Pseudonocardia autotrophica</name>
    <name type="common">Amycolata autotrophica</name>
    <name type="synonym">Nocardia autotrophica</name>
    <dbReference type="NCBI Taxonomy" id="2074"/>
    <lineage>
        <taxon>Bacteria</taxon>
        <taxon>Bacillati</taxon>
        <taxon>Actinomycetota</taxon>
        <taxon>Actinomycetes</taxon>
        <taxon>Pseudonocardiales</taxon>
        <taxon>Pseudonocardiaceae</taxon>
        <taxon>Pseudonocardia</taxon>
    </lineage>
</organism>
<evidence type="ECO:0000313" key="3">
    <source>
        <dbReference type="Proteomes" id="UP000194360"/>
    </source>
</evidence>
<dbReference type="STRING" id="2074.BG845_05674"/>
<sequence>MTAAGDARRDRPARRGETEVLTLRLTCCERTWVGPDRAHCCRRHRGCGHVFDDPDLWDDHRRAGRCLDPLALGLMQTATGVWIRALDNPH</sequence>
<gene>
    <name evidence="2" type="ORF">BG845_05674</name>
</gene>
<evidence type="ECO:0000313" key="2">
    <source>
        <dbReference type="EMBL" id="OSY35993.1"/>
    </source>
</evidence>
<dbReference type="InterPro" id="IPR058158">
    <property type="entry name" value="Phage_zn-bd_3"/>
</dbReference>
<dbReference type="Pfam" id="PF24071">
    <property type="entry name" value="Phage_zn_bind_3"/>
    <property type="match status" value="1"/>
</dbReference>
<dbReference type="Proteomes" id="UP000194360">
    <property type="component" value="Unassembled WGS sequence"/>
</dbReference>
<evidence type="ECO:0000259" key="1">
    <source>
        <dbReference type="Pfam" id="PF24071"/>
    </source>
</evidence>
<name>A0A1Y2ML38_PSEAH</name>
<comment type="caution">
    <text evidence="2">The sequence shown here is derived from an EMBL/GenBank/DDBJ whole genome shotgun (WGS) entry which is preliminary data.</text>
</comment>
<accession>A0A1Y2ML38</accession>
<proteinExistence type="predicted"/>
<dbReference type="EMBL" id="MIGB01000044">
    <property type="protein sequence ID" value="OSY35993.1"/>
    <property type="molecule type" value="Genomic_DNA"/>
</dbReference>